<name>A0AA36C5V3_9BILA</name>
<comment type="caution">
    <text evidence="2">The sequence shown here is derived from an EMBL/GenBank/DDBJ whole genome shotgun (WGS) entry which is preliminary data.</text>
</comment>
<evidence type="ECO:0000313" key="3">
    <source>
        <dbReference type="Proteomes" id="UP001177023"/>
    </source>
</evidence>
<dbReference type="Pfam" id="PF10318">
    <property type="entry name" value="7TM_GPCR_Srh"/>
    <property type="match status" value="1"/>
</dbReference>
<feature type="transmembrane region" description="Helical" evidence="1">
    <location>
        <begin position="74"/>
        <end position="93"/>
    </location>
</feature>
<evidence type="ECO:0000256" key="1">
    <source>
        <dbReference type="SAM" id="Phobius"/>
    </source>
</evidence>
<dbReference type="Proteomes" id="UP001177023">
    <property type="component" value="Unassembled WGS sequence"/>
</dbReference>
<gene>
    <name evidence="2" type="ORF">MSPICULIGERA_LOCUS1368</name>
</gene>
<reference evidence="2" key="1">
    <citation type="submission" date="2023-06" db="EMBL/GenBank/DDBJ databases">
        <authorList>
            <person name="Delattre M."/>
        </authorList>
    </citation>
    <scope>NUCLEOTIDE SEQUENCE</scope>
    <source>
        <strain evidence="2">AF72</strain>
    </source>
</reference>
<keyword evidence="1" id="KW-1133">Transmembrane helix</keyword>
<feature type="non-terminal residue" evidence="2">
    <location>
        <position position="1"/>
    </location>
</feature>
<keyword evidence="1" id="KW-0472">Membrane</keyword>
<feature type="transmembrane region" description="Helical" evidence="1">
    <location>
        <begin position="44"/>
        <end position="62"/>
    </location>
</feature>
<keyword evidence="3" id="KW-1185">Reference proteome</keyword>
<sequence>MTHPAEFRIEDVYAVDEAFALVERLGAEGIKNLRSFYMTVNGSAPAWFAMLLELLWIFVLTYRSPPEMKLYKWVLVKLAWLEFIFATLLGLFLFPDLLFPAPCAAVFGLAGYLGYYASIHTLFAVFFSAWATFMSVNDCLHGLMDQEVLFAQIRAAGDYKYVEWYIQNNIVVIGFDMHSIWAALLGLFIIGGLIVCYAVNMISALVMLQKLREYHPDADSSEHLPSHRPGHPLLRVRLRLHS</sequence>
<evidence type="ECO:0000313" key="2">
    <source>
        <dbReference type="EMBL" id="CAJ0559756.1"/>
    </source>
</evidence>
<organism evidence="2 3">
    <name type="scientific">Mesorhabditis spiculigera</name>
    <dbReference type="NCBI Taxonomy" id="96644"/>
    <lineage>
        <taxon>Eukaryota</taxon>
        <taxon>Metazoa</taxon>
        <taxon>Ecdysozoa</taxon>
        <taxon>Nematoda</taxon>
        <taxon>Chromadorea</taxon>
        <taxon>Rhabditida</taxon>
        <taxon>Rhabditina</taxon>
        <taxon>Rhabditomorpha</taxon>
        <taxon>Rhabditoidea</taxon>
        <taxon>Rhabditidae</taxon>
        <taxon>Mesorhabditinae</taxon>
        <taxon>Mesorhabditis</taxon>
    </lineage>
</organism>
<protein>
    <submittedName>
        <fullName evidence="2">Uncharacterized protein</fullName>
    </submittedName>
</protein>
<proteinExistence type="predicted"/>
<feature type="transmembrane region" description="Helical" evidence="1">
    <location>
        <begin position="180"/>
        <end position="208"/>
    </location>
</feature>
<dbReference type="AlphaFoldDB" id="A0AA36C5V3"/>
<accession>A0AA36C5V3</accession>
<dbReference type="EMBL" id="CATQJA010000378">
    <property type="protein sequence ID" value="CAJ0559756.1"/>
    <property type="molecule type" value="Genomic_DNA"/>
</dbReference>
<keyword evidence="1" id="KW-0812">Transmembrane</keyword>
<dbReference type="InterPro" id="IPR019422">
    <property type="entry name" value="7TM_GPCR_serpentine_rcpt_Srh"/>
</dbReference>